<dbReference type="AlphaFoldDB" id="A0A9D4UDT7"/>
<keyword evidence="3" id="KW-1185">Reference proteome</keyword>
<evidence type="ECO:0000256" key="1">
    <source>
        <dbReference type="SAM" id="MobiDB-lite"/>
    </source>
</evidence>
<dbReference type="GO" id="GO:0090656">
    <property type="term" value="P:t-circle formation"/>
    <property type="evidence" value="ECO:0007669"/>
    <property type="project" value="TreeGrafter"/>
</dbReference>
<dbReference type="GO" id="GO:0000722">
    <property type="term" value="P:telomere maintenance via recombination"/>
    <property type="evidence" value="ECO:0007669"/>
    <property type="project" value="TreeGrafter"/>
</dbReference>
<accession>A0A9D4UDT7</accession>
<organism evidence="2 3">
    <name type="scientific">Adiantum capillus-veneris</name>
    <name type="common">Maidenhair fern</name>
    <dbReference type="NCBI Taxonomy" id="13818"/>
    <lineage>
        <taxon>Eukaryota</taxon>
        <taxon>Viridiplantae</taxon>
        <taxon>Streptophyta</taxon>
        <taxon>Embryophyta</taxon>
        <taxon>Tracheophyta</taxon>
        <taxon>Polypodiopsida</taxon>
        <taxon>Polypodiidae</taxon>
        <taxon>Polypodiales</taxon>
        <taxon>Pteridineae</taxon>
        <taxon>Pteridaceae</taxon>
        <taxon>Vittarioideae</taxon>
        <taxon>Adiantum</taxon>
    </lineage>
</organism>
<dbReference type="GO" id="GO:0033065">
    <property type="term" value="C:Rad51C-XRCC3 complex"/>
    <property type="evidence" value="ECO:0007669"/>
    <property type="project" value="TreeGrafter"/>
</dbReference>
<evidence type="ECO:0000313" key="3">
    <source>
        <dbReference type="Proteomes" id="UP000886520"/>
    </source>
</evidence>
<sequence length="209" mass="23135">MLNWSSGPLISAGRRVLPALGIGWSHCVNTRLFLSRTYLPDKQEHSQDRHTGTTEISCQSSSNPHYTKLKSGGMKSVPHVSVLDQLESELPDDLLLTLPHQGPALLCNGIADKPNVSYCCDGSEADEISCRDSSQNAYSSKNSWTANSSSLPSCRVKRTLQVVFAPHLPASSCEFTVTAKQKLYLLPREHFVWNPYLFCEQCEQGSYNS</sequence>
<feature type="compositionally biased region" description="Basic and acidic residues" evidence="1">
    <location>
        <begin position="43"/>
        <end position="52"/>
    </location>
</feature>
<gene>
    <name evidence="2" type="ORF">GOP47_0018456</name>
</gene>
<feature type="compositionally biased region" description="Polar residues" evidence="1">
    <location>
        <begin position="53"/>
        <end position="63"/>
    </location>
</feature>
<dbReference type="Proteomes" id="UP000886520">
    <property type="component" value="Chromosome 18"/>
</dbReference>
<protein>
    <submittedName>
        <fullName evidence="2">Uncharacterized protein</fullName>
    </submittedName>
</protein>
<comment type="caution">
    <text evidence="2">The sequence shown here is derived from an EMBL/GenBank/DDBJ whole genome shotgun (WGS) entry which is preliminary data.</text>
</comment>
<evidence type="ECO:0000313" key="2">
    <source>
        <dbReference type="EMBL" id="KAI5065832.1"/>
    </source>
</evidence>
<reference evidence="2" key="1">
    <citation type="submission" date="2021-01" db="EMBL/GenBank/DDBJ databases">
        <title>Adiantum capillus-veneris genome.</title>
        <authorList>
            <person name="Fang Y."/>
            <person name="Liao Q."/>
        </authorList>
    </citation>
    <scope>NUCLEOTIDE SEQUENCE</scope>
    <source>
        <strain evidence="2">H3</strain>
        <tissue evidence="2">Leaf</tissue>
    </source>
</reference>
<feature type="region of interest" description="Disordered" evidence="1">
    <location>
        <begin position="43"/>
        <end position="63"/>
    </location>
</feature>
<dbReference type="EMBL" id="JABFUD020000018">
    <property type="protein sequence ID" value="KAI5065832.1"/>
    <property type="molecule type" value="Genomic_DNA"/>
</dbReference>
<proteinExistence type="predicted"/>
<dbReference type="GO" id="GO:0005657">
    <property type="term" value="C:replication fork"/>
    <property type="evidence" value="ECO:0007669"/>
    <property type="project" value="TreeGrafter"/>
</dbReference>
<name>A0A9D4UDT7_ADICA</name>
<dbReference type="PANTHER" id="PTHR46487">
    <property type="entry name" value="DNA REPAIR PROTEIN XRCC3"/>
    <property type="match status" value="1"/>
</dbReference>
<dbReference type="GO" id="GO:0045003">
    <property type="term" value="P:double-strand break repair via synthesis-dependent strand annealing"/>
    <property type="evidence" value="ECO:0007669"/>
    <property type="project" value="TreeGrafter"/>
</dbReference>
<dbReference type="PANTHER" id="PTHR46487:SF1">
    <property type="entry name" value="DNA REPAIR PROTEIN XRCC3"/>
    <property type="match status" value="1"/>
</dbReference>
<dbReference type="GO" id="GO:0000400">
    <property type="term" value="F:four-way junction DNA binding"/>
    <property type="evidence" value="ECO:0007669"/>
    <property type="project" value="TreeGrafter"/>
</dbReference>
<dbReference type="OrthoDB" id="1861185at2759"/>
<dbReference type="GO" id="GO:0071140">
    <property type="term" value="P:resolution of mitotic recombination intermediates"/>
    <property type="evidence" value="ECO:0007669"/>
    <property type="project" value="TreeGrafter"/>
</dbReference>